<protein>
    <recommendedName>
        <fullName evidence="4 8">Protein N-terminal glutamine amidohydrolase</fullName>
        <ecNumber evidence="3 8">3.5.1.122</ecNumber>
    </recommendedName>
    <alternativeName>
        <fullName evidence="6 8">Protein NH2-terminal glutamine deamidase</fullName>
    </alternativeName>
</protein>
<evidence type="ECO:0000313" key="10">
    <source>
        <dbReference type="EMBL" id="RHZ83032.1"/>
    </source>
</evidence>
<comment type="function">
    <text evidence="8">Mediates the side-chain deamidation of N-terminal glutamine residues to glutamate, an important step in N-end rule pathway of protein degradation. Conversion of the resulting N-terminal glutamine to glutamate renders the protein susceptible to arginylation, polyubiquitination and degradation as specified by the N-end rule. Does not act on substrates with internal or C-terminal glutamine and does not act on non-glutamine residues in any position.</text>
</comment>
<evidence type="ECO:0000256" key="8">
    <source>
        <dbReference type="RuleBase" id="RU367082"/>
    </source>
</evidence>
<dbReference type="GO" id="GO:0070773">
    <property type="term" value="F:protein-N-terminal glutamine amidohydrolase activity"/>
    <property type="evidence" value="ECO:0007669"/>
    <property type="project" value="UniProtKB-UniRule"/>
</dbReference>
<evidence type="ECO:0000256" key="4">
    <source>
        <dbReference type="ARBA" id="ARBA00021247"/>
    </source>
</evidence>
<dbReference type="Proteomes" id="UP000266861">
    <property type="component" value="Unassembled WGS sequence"/>
</dbReference>
<dbReference type="GO" id="GO:0005829">
    <property type="term" value="C:cytosol"/>
    <property type="evidence" value="ECO:0007669"/>
    <property type="project" value="TreeGrafter"/>
</dbReference>
<accession>A0A397J7L0</accession>
<keyword evidence="5 8" id="KW-0378">Hydrolase</keyword>
<dbReference type="Gene3D" id="3.10.620.10">
    <property type="entry name" value="Protein N-terminal glutamine amidohydrolase, alpha beta roll"/>
    <property type="match status" value="1"/>
</dbReference>
<reference evidence="10 11" key="1">
    <citation type="submission" date="2018-08" db="EMBL/GenBank/DDBJ databases">
        <title>Genome and evolution of the arbuscular mycorrhizal fungus Diversispora epigaea (formerly Glomus versiforme) and its bacterial endosymbionts.</title>
        <authorList>
            <person name="Sun X."/>
            <person name="Fei Z."/>
            <person name="Harrison M."/>
        </authorList>
    </citation>
    <scope>NUCLEOTIDE SEQUENCE [LARGE SCALE GENOMIC DNA]</scope>
    <source>
        <strain evidence="10 11">IT104</strain>
    </source>
</reference>
<dbReference type="EMBL" id="PQFF01000093">
    <property type="protein sequence ID" value="RHZ83032.1"/>
    <property type="molecule type" value="Genomic_DNA"/>
</dbReference>
<evidence type="ECO:0000256" key="7">
    <source>
        <dbReference type="ARBA" id="ARBA00048768"/>
    </source>
</evidence>
<evidence type="ECO:0000256" key="3">
    <source>
        <dbReference type="ARBA" id="ARBA00012718"/>
    </source>
</evidence>
<dbReference type="AlphaFoldDB" id="A0A397J7L0"/>
<evidence type="ECO:0000256" key="6">
    <source>
        <dbReference type="ARBA" id="ARBA00029677"/>
    </source>
</evidence>
<evidence type="ECO:0000256" key="5">
    <source>
        <dbReference type="ARBA" id="ARBA00022801"/>
    </source>
</evidence>
<dbReference type="InterPro" id="IPR023128">
    <property type="entry name" value="Prot_N_Gln_amidohydro_ab_roll"/>
</dbReference>
<evidence type="ECO:0000259" key="9">
    <source>
        <dbReference type="Pfam" id="PF09764"/>
    </source>
</evidence>
<gene>
    <name evidence="10" type="ORF">Glove_100g28</name>
</gene>
<comment type="caution">
    <text evidence="10">The sequence shown here is derived from an EMBL/GenBank/DDBJ whole genome shotgun (WGS) entry which is preliminary data.</text>
</comment>
<keyword evidence="11" id="KW-1185">Reference proteome</keyword>
<comment type="catalytic activity">
    <reaction evidence="7 8">
        <text>N-terminal L-glutaminyl-[protein] + H2O = N-terminal L-glutamyl-[protein] + NH4(+)</text>
        <dbReference type="Rhea" id="RHEA:50680"/>
        <dbReference type="Rhea" id="RHEA-COMP:12668"/>
        <dbReference type="Rhea" id="RHEA-COMP:12777"/>
        <dbReference type="ChEBI" id="CHEBI:15377"/>
        <dbReference type="ChEBI" id="CHEBI:28938"/>
        <dbReference type="ChEBI" id="CHEBI:64721"/>
        <dbReference type="ChEBI" id="CHEBI:64722"/>
        <dbReference type="EC" id="3.5.1.122"/>
    </reaction>
</comment>
<feature type="domain" description="Protein N-terminal glutamine amidohydrolase alpha beta roll" evidence="9">
    <location>
        <begin position="32"/>
        <end position="105"/>
    </location>
</feature>
<dbReference type="OrthoDB" id="191192at2759"/>
<dbReference type="PANTHER" id="PTHR13035:SF0">
    <property type="entry name" value="PROTEIN N-TERMINAL GLUTAMINE AMIDOHYDROLASE"/>
    <property type="match status" value="1"/>
</dbReference>
<proteinExistence type="inferred from homology"/>
<dbReference type="InterPro" id="IPR039733">
    <property type="entry name" value="NTAQ1"/>
</dbReference>
<dbReference type="Pfam" id="PF09764">
    <property type="entry name" value="Nt_Gln_amidase"/>
    <property type="match status" value="1"/>
</dbReference>
<sequence length="110" mass="13186">MTLIQLYHFLVKSRLMFLKLWFTLPRNDIKGKERYYRIVPLETFLKVFASDRSHMKMEDNTWIAPPPDYPPISSKESKMNLPKFISMSENLEYGTVLDEQQFKEFCDLTQ</sequence>
<evidence type="ECO:0000256" key="2">
    <source>
        <dbReference type="ARBA" id="ARBA00011245"/>
    </source>
</evidence>
<evidence type="ECO:0000313" key="11">
    <source>
        <dbReference type="Proteomes" id="UP000266861"/>
    </source>
</evidence>
<comment type="subunit">
    <text evidence="2 8">Monomer.</text>
</comment>
<name>A0A397J7L0_9GLOM</name>
<dbReference type="STRING" id="1348612.A0A397J7L0"/>
<organism evidence="10 11">
    <name type="scientific">Diversispora epigaea</name>
    <dbReference type="NCBI Taxonomy" id="1348612"/>
    <lineage>
        <taxon>Eukaryota</taxon>
        <taxon>Fungi</taxon>
        <taxon>Fungi incertae sedis</taxon>
        <taxon>Mucoromycota</taxon>
        <taxon>Glomeromycotina</taxon>
        <taxon>Glomeromycetes</taxon>
        <taxon>Diversisporales</taxon>
        <taxon>Diversisporaceae</taxon>
        <taxon>Diversispora</taxon>
    </lineage>
</organism>
<dbReference type="PANTHER" id="PTHR13035">
    <property type="entry name" value="PROTEIN N-TERMINAL GLUTAMINE AMIDOHYDROLASE"/>
    <property type="match status" value="1"/>
</dbReference>
<dbReference type="EC" id="3.5.1.122" evidence="3 8"/>
<dbReference type="GO" id="GO:0005634">
    <property type="term" value="C:nucleus"/>
    <property type="evidence" value="ECO:0007669"/>
    <property type="project" value="TreeGrafter"/>
</dbReference>
<dbReference type="InterPro" id="IPR037132">
    <property type="entry name" value="N_Gln_amidohydro_ab_roll_sf"/>
</dbReference>
<evidence type="ECO:0000256" key="1">
    <source>
        <dbReference type="ARBA" id="ARBA00008985"/>
    </source>
</evidence>
<dbReference type="GO" id="GO:0008418">
    <property type="term" value="F:protein-N-terminal asparagine amidohydrolase activity"/>
    <property type="evidence" value="ECO:0007669"/>
    <property type="project" value="UniProtKB-UniRule"/>
</dbReference>
<comment type="similarity">
    <text evidence="1 8">Belongs to the NTAQ1 family.</text>
</comment>